<keyword evidence="4" id="KW-1185">Reference proteome</keyword>
<comment type="caution">
    <text evidence="3">The sequence shown here is derived from an EMBL/GenBank/DDBJ whole genome shotgun (WGS) entry which is preliminary data.</text>
</comment>
<dbReference type="InterPro" id="IPR012341">
    <property type="entry name" value="6hp_glycosidase-like_sf"/>
</dbReference>
<dbReference type="InterPro" id="IPR054491">
    <property type="entry name" value="MGH1-like_GH"/>
</dbReference>
<dbReference type="PANTHER" id="PTHR10412:SF10">
    <property type="entry name" value="GLYCOSYL HYDROLASE FAMILY 63 C-TERMINAL DOMAIN-CONTAINING PROTEIN"/>
    <property type="match status" value="1"/>
</dbReference>
<dbReference type="Proteomes" id="UP001634394">
    <property type="component" value="Unassembled WGS sequence"/>
</dbReference>
<dbReference type="InterPro" id="IPR004888">
    <property type="entry name" value="Glycoside_hydrolase_63"/>
</dbReference>
<dbReference type="GO" id="GO:0016787">
    <property type="term" value="F:hydrolase activity"/>
    <property type="evidence" value="ECO:0007669"/>
    <property type="project" value="UniProtKB-ARBA"/>
</dbReference>
<dbReference type="InterPro" id="IPR031335">
    <property type="entry name" value="Glyco_hydro_63_C"/>
</dbReference>
<feature type="domain" description="Glycosyl hydrolase family 63 C-terminal" evidence="1">
    <location>
        <begin position="599"/>
        <end position="825"/>
    </location>
</feature>
<evidence type="ECO:0000259" key="1">
    <source>
        <dbReference type="Pfam" id="PF03200"/>
    </source>
</evidence>
<accession>A0ABD3V993</accession>
<evidence type="ECO:0000313" key="3">
    <source>
        <dbReference type="EMBL" id="KAL3857125.1"/>
    </source>
</evidence>
<dbReference type="InterPro" id="IPR008928">
    <property type="entry name" value="6-hairpin_glycosidase_sf"/>
</dbReference>
<sequence>MAAIEKKRLKEDKLRLKNWKRWGPYLSERQWGTVREDYSADGNCWDYFPHDHARSRAYRWGEDGLFGITDRECRLCLSLALWNTKDPILKERLFGLTGHQGNHGEDVKELYYYLDSTPTHSYMKALYKYPQKGYPYSKLVEENQRRTMHDMEYEIMDTGAFDENRYFDVMAEYCKGSPNDILCRYTISNRGPEAAPIHVLPTVWFRNVWSWGEEVEAYVFPKPMLTKAGLGKVHCEHPTLGTVQSRLRVGSLDRQPHRPPPFIEASSVNSSTGEHGYFVFEVDVGQDGNLPDLLFTENDTNYMRLFGIENESPYVKDAFHDYVIEGKVKGVNGRKYGTKCAAHYVLNLESGQEVTIRVRLYQIDEAPCKAFSMMEFDSVFDQRKLEADLFYDDAIAHRGSSEKSVTRQAYAGLLWSKQFYYYVLKEWINGDPGQPKPPECRKKGRNSDWTHLFNRDLISMPDKWEYPWYASWDLAFHMIPMANIDIQFAKEQLILFLREWYMHPNGQIPAYEFAFDDVNPPVHAYAVLKVYKASGPKGQRDLTFLARCFLKLVLNFTWWVNRKDVEGKNIFSGGFLGLDNIGLFDRSKPLPSGGFLAQADATAWMGLFCCIMLEISLILARRDLIYEDMASKFFEHFVTICDAMNSVDGVGLYNEEDEFYYDHVRNNHQSQPLKIKSMVGLVPLFCTLVLRESDMKHHPGFYKRTKWFLENRKDLVKSISFMCSGQREEALLLSVVNKKKLIKVLKIILDEDEFLSPYGIRSLSKYHKDHPFILNMNNTHYSVRYEPAESQSKLFGGNSNWRGPIWLPMNYLLIENLERFDYFYGESLKVECPTRSGNFMRLRDVAKELSRRLAELFVPDLNGHRPCHGNEEKYATDPHFKDLCLFYEYFHGDNGRGCGASHQTGWTALIINLIKKLSQTGEGLSDNADSGSADYSMSRRFDEAHFNHHFSPHLSPHLSPRLSPTLGPSINPLAFEKLKQEF</sequence>
<organism evidence="3 4">
    <name type="scientific">Sinanodonta woodiana</name>
    <name type="common">Chinese pond mussel</name>
    <name type="synonym">Anodonta woodiana</name>
    <dbReference type="NCBI Taxonomy" id="1069815"/>
    <lineage>
        <taxon>Eukaryota</taxon>
        <taxon>Metazoa</taxon>
        <taxon>Spiralia</taxon>
        <taxon>Lophotrochozoa</taxon>
        <taxon>Mollusca</taxon>
        <taxon>Bivalvia</taxon>
        <taxon>Autobranchia</taxon>
        <taxon>Heteroconchia</taxon>
        <taxon>Palaeoheterodonta</taxon>
        <taxon>Unionida</taxon>
        <taxon>Unionoidea</taxon>
        <taxon>Unionidae</taxon>
        <taxon>Unioninae</taxon>
        <taxon>Sinanodonta</taxon>
    </lineage>
</organism>
<gene>
    <name evidence="3" type="ORF">ACJMK2_011820</name>
</gene>
<protein>
    <recommendedName>
        <fullName evidence="5">Glycosyl hydrolase family 63 C-terminal domain-containing protein</fullName>
    </recommendedName>
</protein>
<evidence type="ECO:0000313" key="4">
    <source>
        <dbReference type="Proteomes" id="UP001634394"/>
    </source>
</evidence>
<dbReference type="AlphaFoldDB" id="A0ABD3V993"/>
<proteinExistence type="predicted"/>
<dbReference type="Pfam" id="PF03200">
    <property type="entry name" value="Glyco_hydro_63"/>
    <property type="match status" value="1"/>
</dbReference>
<dbReference type="EMBL" id="JBJQND010000013">
    <property type="protein sequence ID" value="KAL3857125.1"/>
    <property type="molecule type" value="Genomic_DNA"/>
</dbReference>
<name>A0ABD3V993_SINWO</name>
<evidence type="ECO:0000259" key="2">
    <source>
        <dbReference type="Pfam" id="PF22422"/>
    </source>
</evidence>
<dbReference type="PANTHER" id="PTHR10412">
    <property type="entry name" value="MANNOSYL-OLIGOSACCHARIDE GLUCOSIDASE"/>
    <property type="match status" value="1"/>
</dbReference>
<feature type="domain" description="Mannosylglycerate hydrolase MGH1-like glycoside hydrolase" evidence="2">
    <location>
        <begin position="466"/>
        <end position="568"/>
    </location>
</feature>
<evidence type="ECO:0008006" key="5">
    <source>
        <dbReference type="Google" id="ProtNLM"/>
    </source>
</evidence>
<dbReference type="Pfam" id="PF22422">
    <property type="entry name" value="MGH1-like_GH"/>
    <property type="match status" value="1"/>
</dbReference>
<dbReference type="SUPFAM" id="SSF48208">
    <property type="entry name" value="Six-hairpin glycosidases"/>
    <property type="match status" value="1"/>
</dbReference>
<reference evidence="3 4" key="1">
    <citation type="submission" date="2024-11" db="EMBL/GenBank/DDBJ databases">
        <title>Chromosome-level genome assembly of the freshwater bivalve Anodonta woodiana.</title>
        <authorList>
            <person name="Chen X."/>
        </authorList>
    </citation>
    <scope>NUCLEOTIDE SEQUENCE [LARGE SCALE GENOMIC DNA]</scope>
    <source>
        <strain evidence="3">MN2024</strain>
        <tissue evidence="3">Gills</tissue>
    </source>
</reference>
<dbReference type="Gene3D" id="1.50.10.10">
    <property type="match status" value="1"/>
</dbReference>